<dbReference type="FunFam" id="3.30.450.90:FF:000001">
    <property type="entry name" value="Type II secretion system ATPase GspE"/>
    <property type="match status" value="1"/>
</dbReference>
<accession>A0A846QKD4</accession>
<dbReference type="PANTHER" id="PTHR30258">
    <property type="entry name" value="TYPE II SECRETION SYSTEM PROTEIN GSPE-RELATED"/>
    <property type="match status" value="1"/>
</dbReference>
<dbReference type="GO" id="GO:0016887">
    <property type="term" value="F:ATP hydrolysis activity"/>
    <property type="evidence" value="ECO:0007669"/>
    <property type="project" value="TreeGrafter"/>
</dbReference>
<evidence type="ECO:0000256" key="2">
    <source>
        <dbReference type="ARBA" id="ARBA00022741"/>
    </source>
</evidence>
<comment type="caution">
    <text evidence="5">The sequence shown here is derived from an EMBL/GenBank/DDBJ whole genome shotgun (WGS) entry which is preliminary data.</text>
</comment>
<dbReference type="PANTHER" id="PTHR30258:SF2">
    <property type="entry name" value="COMG OPERON PROTEIN 1"/>
    <property type="match status" value="1"/>
</dbReference>
<evidence type="ECO:0000256" key="1">
    <source>
        <dbReference type="ARBA" id="ARBA00006611"/>
    </source>
</evidence>
<dbReference type="FunFam" id="3.40.50.300:FF:000398">
    <property type="entry name" value="Type IV pilus assembly ATPase PilB"/>
    <property type="match status" value="1"/>
</dbReference>
<keyword evidence="3" id="KW-0067">ATP-binding</keyword>
<organism evidence="5 6">
    <name type="scientific">Desulfobaculum xiamenense</name>
    <dbReference type="NCBI Taxonomy" id="995050"/>
    <lineage>
        <taxon>Bacteria</taxon>
        <taxon>Pseudomonadati</taxon>
        <taxon>Thermodesulfobacteriota</taxon>
        <taxon>Desulfovibrionia</taxon>
        <taxon>Desulfovibrionales</taxon>
        <taxon>Desulfovibrionaceae</taxon>
        <taxon>Desulfobaculum</taxon>
    </lineage>
</organism>
<dbReference type="SMART" id="SM00382">
    <property type="entry name" value="AAA"/>
    <property type="match status" value="1"/>
</dbReference>
<dbReference type="Gene3D" id="3.30.450.90">
    <property type="match status" value="1"/>
</dbReference>
<dbReference type="GO" id="GO:0005886">
    <property type="term" value="C:plasma membrane"/>
    <property type="evidence" value="ECO:0007669"/>
    <property type="project" value="TreeGrafter"/>
</dbReference>
<dbReference type="InterPro" id="IPR003593">
    <property type="entry name" value="AAA+_ATPase"/>
</dbReference>
<proteinExistence type="inferred from homology"/>
<comment type="similarity">
    <text evidence="1">Belongs to the GSP E family.</text>
</comment>
<dbReference type="RefSeq" id="WP_209280163.1">
    <property type="nucleotide sequence ID" value="NZ_JAATJA010000002.1"/>
</dbReference>
<dbReference type="Gene3D" id="3.40.50.300">
    <property type="entry name" value="P-loop containing nucleotide triphosphate hydrolases"/>
    <property type="match status" value="1"/>
</dbReference>
<keyword evidence="6" id="KW-1185">Reference proteome</keyword>
<dbReference type="Pfam" id="PF00437">
    <property type="entry name" value="T2SSE"/>
    <property type="match status" value="1"/>
</dbReference>
<dbReference type="Proteomes" id="UP000580856">
    <property type="component" value="Unassembled WGS sequence"/>
</dbReference>
<sequence length="496" mass="54405">MPVGEIRLESLPDAAVKAYLSFPQRNEFLPVGMDDEQLTVWVLKERALAQADYLGWMLGCGLRTELVPEESFYPALEEALALWEEEGEQDGADHDDIDIGDDSQELLGWGHDDAPIVRLVNKTIQQAVSQGASDVHFEASEGRFMTRFRLDGVLHTVRQLDRRLQPTVLARIKVMAEMDVAETRAPQDGRIRVRVGHKDVDIRVSTVPTLKGEKAVLRILDRSKTVLSLPDLGLEGDNLALFRQAASAPHGILLVTGPTGSGKTTSLYAALSELVNETSNIMTVEDPVEYHLDGVNQVQVNRAAGVTFAGAIRAFLRQDPDIILVGEIRDEETASTAIQASLTGHLVLATLHTNDAPTAVTRLLEMGIEPFLVASSLSLAMGQRLVRLNCPQCATRRPVDEQTRRLLGEAGAAVMEQVVSEGCEHCMRTGFRGRQGIFELLPVDEGLRSLILAKSSVDRLQDYARGKGFVTMLEHGLKLVAAGRTTVEEVLRVTRL</sequence>
<dbReference type="CDD" id="cd01129">
    <property type="entry name" value="PulE-GspE-like"/>
    <property type="match status" value="1"/>
</dbReference>
<dbReference type="InterPro" id="IPR027417">
    <property type="entry name" value="P-loop_NTPase"/>
</dbReference>
<dbReference type="PROSITE" id="PS00662">
    <property type="entry name" value="T2SP_E"/>
    <property type="match status" value="1"/>
</dbReference>
<evidence type="ECO:0000313" key="6">
    <source>
        <dbReference type="Proteomes" id="UP000580856"/>
    </source>
</evidence>
<dbReference type="EMBL" id="JAATJA010000002">
    <property type="protein sequence ID" value="NJB68658.1"/>
    <property type="molecule type" value="Genomic_DNA"/>
</dbReference>
<dbReference type="GO" id="GO:0005524">
    <property type="term" value="F:ATP binding"/>
    <property type="evidence" value="ECO:0007669"/>
    <property type="project" value="UniProtKB-KW"/>
</dbReference>
<protein>
    <submittedName>
        <fullName evidence="5">General secretion pathway protein E</fullName>
    </submittedName>
</protein>
<reference evidence="5 6" key="1">
    <citation type="submission" date="2020-03" db="EMBL/GenBank/DDBJ databases">
        <title>Genomic Encyclopedia of Type Strains, Phase IV (KMG-IV): sequencing the most valuable type-strain genomes for metagenomic binning, comparative biology and taxonomic classification.</title>
        <authorList>
            <person name="Goeker M."/>
        </authorList>
    </citation>
    <scope>NUCLEOTIDE SEQUENCE [LARGE SCALE GENOMIC DNA]</scope>
    <source>
        <strain evidence="5 6">DSM 24233</strain>
    </source>
</reference>
<keyword evidence="2" id="KW-0547">Nucleotide-binding</keyword>
<dbReference type="SUPFAM" id="SSF52540">
    <property type="entry name" value="P-loop containing nucleoside triphosphate hydrolases"/>
    <property type="match status" value="1"/>
</dbReference>
<evidence type="ECO:0000313" key="5">
    <source>
        <dbReference type="EMBL" id="NJB68658.1"/>
    </source>
</evidence>
<dbReference type="InterPro" id="IPR001482">
    <property type="entry name" value="T2SS/T4SS_dom"/>
</dbReference>
<evidence type="ECO:0000256" key="3">
    <source>
        <dbReference type="ARBA" id="ARBA00022840"/>
    </source>
</evidence>
<gene>
    <name evidence="5" type="ORF">GGQ74_002331</name>
</gene>
<evidence type="ECO:0000259" key="4">
    <source>
        <dbReference type="PROSITE" id="PS00662"/>
    </source>
</evidence>
<name>A0A846QKD4_9BACT</name>
<feature type="domain" description="Bacterial type II secretion system protein E" evidence="4">
    <location>
        <begin position="316"/>
        <end position="330"/>
    </location>
</feature>
<dbReference type="AlphaFoldDB" id="A0A846QKD4"/>